<dbReference type="Ensembl" id="ENSCINT00000032663.1">
    <property type="protein sequence ID" value="ENSCINP00000032681.1"/>
    <property type="gene ID" value="ENSCING00000018900.1"/>
</dbReference>
<keyword evidence="2" id="KW-1185">Reference proteome</keyword>
<dbReference type="STRING" id="7719.ENSCINP00000032681"/>
<evidence type="ECO:0000313" key="2">
    <source>
        <dbReference type="Proteomes" id="UP000008144"/>
    </source>
</evidence>
<reference evidence="1" key="4">
    <citation type="submission" date="2025-09" db="UniProtKB">
        <authorList>
            <consortium name="Ensembl"/>
        </authorList>
    </citation>
    <scope>IDENTIFICATION</scope>
</reference>
<accession>H2XSP7</accession>
<dbReference type="EMBL" id="EAAA01002636">
    <property type="status" value="NOT_ANNOTATED_CDS"/>
    <property type="molecule type" value="Genomic_DNA"/>
</dbReference>
<reference evidence="1" key="2">
    <citation type="journal article" date="2008" name="Genome Biol.">
        <title>Improved genome assembly and evidence-based global gene model set for the chordate Ciona intestinalis: new insight into intron and operon populations.</title>
        <authorList>
            <person name="Satou Y."/>
            <person name="Mineta K."/>
            <person name="Ogasawara M."/>
            <person name="Sasakura Y."/>
            <person name="Shoguchi E."/>
            <person name="Ueno K."/>
            <person name="Yamada L."/>
            <person name="Matsumoto J."/>
            <person name="Wasserscheid J."/>
            <person name="Dewar K."/>
            <person name="Wiley G.B."/>
            <person name="Macmil S.L."/>
            <person name="Roe B.A."/>
            <person name="Zeller R.W."/>
            <person name="Hastings K.E."/>
            <person name="Lemaire P."/>
            <person name="Lindquist E."/>
            <person name="Endo T."/>
            <person name="Hotta K."/>
            <person name="Inaba K."/>
        </authorList>
    </citation>
    <scope>NUCLEOTIDE SEQUENCE [LARGE SCALE GENOMIC DNA]</scope>
    <source>
        <strain evidence="1">wild type</strain>
    </source>
</reference>
<name>H2XSP7_CIOIN</name>
<organism evidence="1 2">
    <name type="scientific">Ciona intestinalis</name>
    <name type="common">Transparent sea squirt</name>
    <name type="synonym">Ascidia intestinalis</name>
    <dbReference type="NCBI Taxonomy" id="7719"/>
    <lineage>
        <taxon>Eukaryota</taxon>
        <taxon>Metazoa</taxon>
        <taxon>Chordata</taxon>
        <taxon>Tunicata</taxon>
        <taxon>Ascidiacea</taxon>
        <taxon>Phlebobranchia</taxon>
        <taxon>Cionidae</taxon>
        <taxon>Ciona</taxon>
    </lineage>
</organism>
<sequence>MSTSSAMDLKVQEYGTLKVPYEILNKRFRSAQKTIDRELHGFSGSLTDLEKSVGVGTSNENVMKMLDGVIEKLQ</sequence>
<reference evidence="2" key="1">
    <citation type="journal article" date="2002" name="Science">
        <title>The draft genome of Ciona intestinalis: insights into chordate and vertebrate origins.</title>
        <authorList>
            <person name="Dehal P."/>
            <person name="Satou Y."/>
            <person name="Campbell R.K."/>
            <person name="Chapman J."/>
            <person name="Degnan B."/>
            <person name="De Tomaso A."/>
            <person name="Davidson B."/>
            <person name="Di Gregorio A."/>
            <person name="Gelpke M."/>
            <person name="Goodstein D.M."/>
            <person name="Harafuji N."/>
            <person name="Hastings K.E."/>
            <person name="Ho I."/>
            <person name="Hotta K."/>
            <person name="Huang W."/>
            <person name="Kawashima T."/>
            <person name="Lemaire P."/>
            <person name="Martinez D."/>
            <person name="Meinertzhagen I.A."/>
            <person name="Necula S."/>
            <person name="Nonaka M."/>
            <person name="Putnam N."/>
            <person name="Rash S."/>
            <person name="Saiga H."/>
            <person name="Satake M."/>
            <person name="Terry A."/>
            <person name="Yamada L."/>
            <person name="Wang H.G."/>
            <person name="Awazu S."/>
            <person name="Azumi K."/>
            <person name="Boore J."/>
            <person name="Branno M."/>
            <person name="Chin-Bow S."/>
            <person name="DeSantis R."/>
            <person name="Doyle S."/>
            <person name="Francino P."/>
            <person name="Keys D.N."/>
            <person name="Haga S."/>
            <person name="Hayashi H."/>
            <person name="Hino K."/>
            <person name="Imai K.S."/>
            <person name="Inaba K."/>
            <person name="Kano S."/>
            <person name="Kobayashi K."/>
            <person name="Kobayashi M."/>
            <person name="Lee B.I."/>
            <person name="Makabe K.W."/>
            <person name="Manohar C."/>
            <person name="Matassi G."/>
            <person name="Medina M."/>
            <person name="Mochizuki Y."/>
            <person name="Mount S."/>
            <person name="Morishita T."/>
            <person name="Miura S."/>
            <person name="Nakayama A."/>
            <person name="Nishizaka S."/>
            <person name="Nomoto H."/>
            <person name="Ohta F."/>
            <person name="Oishi K."/>
            <person name="Rigoutsos I."/>
            <person name="Sano M."/>
            <person name="Sasaki A."/>
            <person name="Sasakura Y."/>
            <person name="Shoguchi E."/>
            <person name="Shin-i T."/>
            <person name="Spagnuolo A."/>
            <person name="Stainier D."/>
            <person name="Suzuki M.M."/>
            <person name="Tassy O."/>
            <person name="Takatori N."/>
            <person name="Tokuoka M."/>
            <person name="Yagi K."/>
            <person name="Yoshizaki F."/>
            <person name="Wada S."/>
            <person name="Zhang C."/>
            <person name="Hyatt P.D."/>
            <person name="Larimer F."/>
            <person name="Detter C."/>
            <person name="Doggett N."/>
            <person name="Glavina T."/>
            <person name="Hawkins T."/>
            <person name="Richardson P."/>
            <person name="Lucas S."/>
            <person name="Kohara Y."/>
            <person name="Levine M."/>
            <person name="Satoh N."/>
            <person name="Rokhsar D.S."/>
        </authorList>
    </citation>
    <scope>NUCLEOTIDE SEQUENCE [LARGE SCALE GENOMIC DNA]</scope>
</reference>
<protein>
    <submittedName>
        <fullName evidence="1">Uncharacterized protein</fullName>
    </submittedName>
</protein>
<proteinExistence type="predicted"/>
<reference evidence="1" key="3">
    <citation type="submission" date="2025-08" db="UniProtKB">
        <authorList>
            <consortium name="Ensembl"/>
        </authorList>
    </citation>
    <scope>IDENTIFICATION</scope>
</reference>
<dbReference type="AlphaFoldDB" id="H2XSP7"/>
<dbReference type="GeneTree" id="ENSGT00940000170970"/>
<dbReference type="InParanoid" id="H2XSP7"/>
<dbReference type="Proteomes" id="UP000008144">
    <property type="component" value="Chromosome 8"/>
</dbReference>
<dbReference type="HOGENOM" id="CLU_2694093_0_0_1"/>
<evidence type="ECO:0000313" key="1">
    <source>
        <dbReference type="Ensembl" id="ENSCINP00000032681.1"/>
    </source>
</evidence>